<dbReference type="InterPro" id="IPR003593">
    <property type="entry name" value="AAA+_ATPase"/>
</dbReference>
<accession>A0A402BJH1</accession>
<dbReference type="InterPro" id="IPR003960">
    <property type="entry name" value="ATPase_AAA_CS"/>
</dbReference>
<keyword evidence="2 5" id="KW-0067">ATP-binding</keyword>
<dbReference type="PANTHER" id="PTHR23077:SF171">
    <property type="entry name" value="NUCLEAR VALOSIN-CONTAINING PROTEIN-LIKE"/>
    <property type="match status" value="1"/>
</dbReference>
<dbReference type="InterPro" id="IPR050168">
    <property type="entry name" value="AAA_ATPase_domain"/>
</dbReference>
<dbReference type="InterPro" id="IPR011990">
    <property type="entry name" value="TPR-like_helical_dom_sf"/>
</dbReference>
<comment type="similarity">
    <text evidence="5">Belongs to the AAA ATPase family.</text>
</comment>
<name>A0A402BJH1_9CHLR</name>
<dbReference type="InterPro" id="IPR041569">
    <property type="entry name" value="AAA_lid_3"/>
</dbReference>
<dbReference type="SUPFAM" id="SSF52540">
    <property type="entry name" value="P-loop containing nucleoside triphosphate hydrolases"/>
    <property type="match status" value="1"/>
</dbReference>
<feature type="domain" description="AAA+ ATPase" evidence="6">
    <location>
        <begin position="199"/>
        <end position="336"/>
    </location>
</feature>
<dbReference type="SMART" id="SM00382">
    <property type="entry name" value="AAA"/>
    <property type="match status" value="1"/>
</dbReference>
<dbReference type="Gene3D" id="1.10.8.60">
    <property type="match status" value="1"/>
</dbReference>
<dbReference type="EMBL" id="BIFT01000002">
    <property type="protein sequence ID" value="GCE31490.1"/>
    <property type="molecule type" value="Genomic_DNA"/>
</dbReference>
<feature type="repeat" description="TPR" evidence="4">
    <location>
        <begin position="88"/>
        <end position="121"/>
    </location>
</feature>
<proteinExistence type="inferred from homology"/>
<dbReference type="Pfam" id="PF17862">
    <property type="entry name" value="AAA_lid_3"/>
    <property type="match status" value="1"/>
</dbReference>
<dbReference type="GO" id="GO:0005524">
    <property type="term" value="F:ATP binding"/>
    <property type="evidence" value="ECO:0007669"/>
    <property type="project" value="UniProtKB-KW"/>
</dbReference>
<dbReference type="AlphaFoldDB" id="A0A402BJH1"/>
<evidence type="ECO:0000256" key="4">
    <source>
        <dbReference type="PROSITE-ProRule" id="PRU00339"/>
    </source>
</evidence>
<dbReference type="Pfam" id="PF13432">
    <property type="entry name" value="TPR_16"/>
    <property type="match status" value="1"/>
</dbReference>
<dbReference type="RefSeq" id="WP_126631453.1">
    <property type="nucleotide sequence ID" value="NZ_BIFT01000002.1"/>
</dbReference>
<dbReference type="OrthoDB" id="9809379at2"/>
<dbReference type="SUPFAM" id="SSF48452">
    <property type="entry name" value="TPR-like"/>
    <property type="match status" value="1"/>
</dbReference>
<reference evidence="8" key="1">
    <citation type="submission" date="2018-12" db="EMBL/GenBank/DDBJ databases">
        <title>Tengunoibacter tsumagoiensis gen. nov., sp. nov., Dictyobacter kobayashii sp. nov., D. alpinus sp. nov., and D. joshuensis sp. nov. and description of Dictyobacteraceae fam. nov. within the order Ktedonobacterales isolated from Tengu-no-mugimeshi.</title>
        <authorList>
            <person name="Wang C.M."/>
            <person name="Zheng Y."/>
            <person name="Sakai Y."/>
            <person name="Toyoda A."/>
            <person name="Minakuchi Y."/>
            <person name="Abe K."/>
            <person name="Yokota A."/>
            <person name="Yabe S."/>
        </authorList>
    </citation>
    <scope>NUCLEOTIDE SEQUENCE [LARGE SCALE GENOMIC DNA]</scope>
    <source>
        <strain evidence="8">Uno16</strain>
    </source>
</reference>
<gene>
    <name evidence="7" type="ORF">KDA_69740</name>
</gene>
<dbReference type="InterPro" id="IPR027417">
    <property type="entry name" value="P-loop_NTPase"/>
</dbReference>
<sequence length="443" mass="49849">MSEDLNKAISALLEALKFSPTIRLRRHVAELLMQAQRYQEAETQWQEIYRQTEDPECLVQLGMAYYRTQNFAEAKKVLLEAITHAINAETILLLSKVCYELGDYQQAGQYYEQAIKQDSELADVDYQRILLSNGAQLLATVTLGGTHEVDDYVDNDLVERPGVAFKDVGGMDVLKEQIKMNIIYPFQQPELFQSFGRKVGGGLLLYGPPGCGKTFLARATAGECQAHFIIISIHDVLDMYIGNSEKNLHNIFELARRKKPAIIFIDELDALGGSRQQMHLHHGRMLTNQLLTELDGIDSDNSQILVLGATNSPWFVDASLRRPGRFDRVLFVPPPDLAGRIQILQLHLQGKPIENIDYTRIAKLMEKFSGADIQAVCTAAADTVIAQVMKSGKMRPIRTEDLLNALKKIKPSTLEWLSIAKNYATYSNVANAYDDILDYLKKK</sequence>
<dbReference type="PANTHER" id="PTHR23077">
    <property type="entry name" value="AAA-FAMILY ATPASE"/>
    <property type="match status" value="1"/>
</dbReference>
<evidence type="ECO:0000313" key="7">
    <source>
        <dbReference type="EMBL" id="GCE31490.1"/>
    </source>
</evidence>
<dbReference type="SMART" id="SM00028">
    <property type="entry name" value="TPR"/>
    <property type="match status" value="2"/>
</dbReference>
<keyword evidence="1 5" id="KW-0547">Nucleotide-binding</keyword>
<evidence type="ECO:0000259" key="6">
    <source>
        <dbReference type="SMART" id="SM00382"/>
    </source>
</evidence>
<comment type="caution">
    <text evidence="7">The sequence shown here is derived from an EMBL/GenBank/DDBJ whole genome shotgun (WGS) entry which is preliminary data.</text>
</comment>
<dbReference type="Gene3D" id="1.25.40.10">
    <property type="entry name" value="Tetratricopeptide repeat domain"/>
    <property type="match status" value="1"/>
</dbReference>
<evidence type="ECO:0000256" key="5">
    <source>
        <dbReference type="RuleBase" id="RU003651"/>
    </source>
</evidence>
<dbReference type="FunFam" id="3.40.50.300:FF:001025">
    <property type="entry name" value="ATPase family, AAA domain-containing 2B"/>
    <property type="match status" value="1"/>
</dbReference>
<dbReference type="Gene3D" id="3.40.50.300">
    <property type="entry name" value="P-loop containing nucleotide triphosphate hydrolases"/>
    <property type="match status" value="1"/>
</dbReference>
<protein>
    <recommendedName>
        <fullName evidence="6">AAA+ ATPase domain-containing protein</fullName>
    </recommendedName>
</protein>
<keyword evidence="4" id="KW-0802">TPR repeat</keyword>
<dbReference type="Proteomes" id="UP000287171">
    <property type="component" value="Unassembled WGS sequence"/>
</dbReference>
<evidence type="ECO:0000256" key="1">
    <source>
        <dbReference type="ARBA" id="ARBA00022741"/>
    </source>
</evidence>
<dbReference type="PROSITE" id="PS00674">
    <property type="entry name" value="AAA"/>
    <property type="match status" value="1"/>
</dbReference>
<evidence type="ECO:0000313" key="8">
    <source>
        <dbReference type="Proteomes" id="UP000287171"/>
    </source>
</evidence>
<evidence type="ECO:0000256" key="3">
    <source>
        <dbReference type="ARBA" id="ARBA00023054"/>
    </source>
</evidence>
<keyword evidence="3" id="KW-0175">Coiled coil</keyword>
<dbReference type="PROSITE" id="PS50005">
    <property type="entry name" value="TPR"/>
    <property type="match status" value="1"/>
</dbReference>
<evidence type="ECO:0000256" key="2">
    <source>
        <dbReference type="ARBA" id="ARBA00022840"/>
    </source>
</evidence>
<dbReference type="GO" id="GO:0016887">
    <property type="term" value="F:ATP hydrolysis activity"/>
    <property type="evidence" value="ECO:0007669"/>
    <property type="project" value="InterPro"/>
</dbReference>
<keyword evidence="8" id="KW-1185">Reference proteome</keyword>
<dbReference type="InterPro" id="IPR019734">
    <property type="entry name" value="TPR_rpt"/>
</dbReference>
<dbReference type="Pfam" id="PF00004">
    <property type="entry name" value="AAA"/>
    <property type="match status" value="1"/>
</dbReference>
<dbReference type="InterPro" id="IPR003959">
    <property type="entry name" value="ATPase_AAA_core"/>
</dbReference>
<organism evidence="7 8">
    <name type="scientific">Dictyobacter alpinus</name>
    <dbReference type="NCBI Taxonomy" id="2014873"/>
    <lineage>
        <taxon>Bacteria</taxon>
        <taxon>Bacillati</taxon>
        <taxon>Chloroflexota</taxon>
        <taxon>Ktedonobacteria</taxon>
        <taxon>Ktedonobacterales</taxon>
        <taxon>Dictyobacteraceae</taxon>
        <taxon>Dictyobacter</taxon>
    </lineage>
</organism>